<feature type="transmembrane region" description="Helical" evidence="1">
    <location>
        <begin position="273"/>
        <end position="295"/>
    </location>
</feature>
<feature type="domain" description="Fungal lipase-type" evidence="2">
    <location>
        <begin position="700"/>
        <end position="764"/>
    </location>
</feature>
<dbReference type="InterPro" id="IPR029058">
    <property type="entry name" value="AB_hydrolase_fold"/>
</dbReference>
<evidence type="ECO:0000259" key="2">
    <source>
        <dbReference type="Pfam" id="PF01764"/>
    </source>
</evidence>
<dbReference type="GO" id="GO:0006629">
    <property type="term" value="P:lipid metabolic process"/>
    <property type="evidence" value="ECO:0007669"/>
    <property type="project" value="InterPro"/>
</dbReference>
<name>A0AA86QBN5_9EUKA</name>
<evidence type="ECO:0000256" key="1">
    <source>
        <dbReference type="SAM" id="Phobius"/>
    </source>
</evidence>
<comment type="caution">
    <text evidence="3">The sequence shown here is derived from an EMBL/GenBank/DDBJ whole genome shotgun (WGS) entry which is preliminary data.</text>
</comment>
<dbReference type="InterPro" id="IPR002921">
    <property type="entry name" value="Fungal_lipase-type"/>
</dbReference>
<keyword evidence="1" id="KW-0472">Membrane</keyword>
<feature type="transmembrane region" description="Helical" evidence="1">
    <location>
        <begin position="328"/>
        <end position="350"/>
    </location>
</feature>
<proteinExistence type="predicted"/>
<evidence type="ECO:0000313" key="3">
    <source>
        <dbReference type="EMBL" id="CAI9956101.1"/>
    </source>
</evidence>
<dbReference type="Gene3D" id="3.40.50.1820">
    <property type="entry name" value="alpha/beta hydrolase"/>
    <property type="match status" value="1"/>
</dbReference>
<dbReference type="EMBL" id="CAXDID020000072">
    <property type="protein sequence ID" value="CAL6014997.1"/>
    <property type="molecule type" value="Genomic_DNA"/>
</dbReference>
<evidence type="ECO:0000313" key="5">
    <source>
        <dbReference type="Proteomes" id="UP001642409"/>
    </source>
</evidence>
<dbReference type="Pfam" id="PF01764">
    <property type="entry name" value="Lipase_3"/>
    <property type="match status" value="1"/>
</dbReference>
<dbReference type="SUPFAM" id="SSF53474">
    <property type="entry name" value="alpha/beta-Hydrolases"/>
    <property type="match status" value="1"/>
</dbReference>
<keyword evidence="1 3" id="KW-0812">Transmembrane</keyword>
<feature type="transmembrane region" description="Helical" evidence="1">
    <location>
        <begin position="155"/>
        <end position="174"/>
    </location>
</feature>
<keyword evidence="5" id="KW-1185">Reference proteome</keyword>
<feature type="transmembrane region" description="Helical" evidence="1">
    <location>
        <begin position="230"/>
        <end position="252"/>
    </location>
</feature>
<dbReference type="Proteomes" id="UP001642409">
    <property type="component" value="Unassembled WGS sequence"/>
</dbReference>
<dbReference type="AlphaFoldDB" id="A0AA86QBN5"/>
<protein>
    <submittedName>
        <fullName evidence="3">Transmembrane domain-containing protein</fullName>
    </submittedName>
    <submittedName>
        <fullName evidence="4">Transmembrane_domain-containing protein</fullName>
    </submittedName>
</protein>
<feature type="transmembrane region" description="Helical" evidence="1">
    <location>
        <begin position="77"/>
        <end position="97"/>
    </location>
</feature>
<feature type="transmembrane region" description="Helical" evidence="1">
    <location>
        <begin position="507"/>
        <end position="528"/>
    </location>
</feature>
<feature type="transmembrane region" description="Helical" evidence="1">
    <location>
        <begin position="435"/>
        <end position="453"/>
    </location>
</feature>
<gene>
    <name evidence="4" type="ORF">HINF_LOCUS24534</name>
    <name evidence="3" type="ORF">HINF_LOCUS43746</name>
</gene>
<feature type="transmembrane region" description="Helical" evidence="1">
    <location>
        <begin position="396"/>
        <end position="415"/>
    </location>
</feature>
<sequence length="832" mass="94302">METDSTKPESILEEPAQPVLVHEETVNTQQLHQPNTYVPETHINENEVRPEVLDNIDDESYVEKKARKPLTYKNCHMISFIMDMVNAVVFIVEMCLFKTSSDFVSVEHNSSKVSLYFVMLIINHVPGTFPFLLVYLPLSCTPPSDLIHGNIPSMVLQYVEALTMFVSMSFKYWGKTMVNEDPQKTWMVEFLGIRPNNVKSDRLNTIMNNSVSMLSQAVLFAFLFKGGKINYLLLYLLTPGLFLWIFIFSYVAQNLINNNKAKYKSNLQFVKQMFNFVMTNAFIFMLLGICVAAIINGIFALWDSLAQWCAAETAKTQVKFPSFSPSSAMLTASIFTSFSLSFGGSFALYLPSSCAHFVQKMTAVKYEAQIKKSKVAEFTLLFVALFQHFVYTYRNIFITSIIIVGIQLTSCFSDFVQLGFLLSSGVLISGAWSTVLHWLMFFVSWGLIASYMFMIYKSYKQPRAIYGVASFLLGMVAIPSMLSIDLIKSLLIDLFPCDVQTSISDFITTSIIPFTAVISLLQAAPVMFRDQCQVLKRGTEQEEFDKMVEKRKAERAFKQQIELDEDQHMQYSEIEDEPVKIAQFDPEDAFKASKYASASFQDVKPREKRRVLPESTDKQTEKLGILVEKTTQYDLDSDSTINTVHVGVTGTRSLLNLGLSWFTEAIPDWCRLAFGPNIEFDFEGQKSFINYSFLKRSRKIAEILIDTIPDSQKIILSGHHTGAAVSLITAYLLLQKGYQVEVYAFGCPHVFGQPFINYLQQKTKIYIIELGLDSKLYLSAILTNQLRFEQAVQVGYPDDMDNLKGQFAILNSGGNRETIMNAMKGVVEGENK</sequence>
<dbReference type="EMBL" id="CATOUU010000871">
    <property type="protein sequence ID" value="CAI9956101.1"/>
    <property type="molecule type" value="Genomic_DNA"/>
</dbReference>
<feature type="transmembrane region" description="Helical" evidence="1">
    <location>
        <begin position="465"/>
        <end position="487"/>
    </location>
</feature>
<accession>A0AA86QBN5</accession>
<feature type="transmembrane region" description="Helical" evidence="1">
    <location>
        <begin position="113"/>
        <end position="135"/>
    </location>
</feature>
<evidence type="ECO:0000313" key="4">
    <source>
        <dbReference type="EMBL" id="CAL6014997.1"/>
    </source>
</evidence>
<keyword evidence="1" id="KW-1133">Transmembrane helix</keyword>
<reference evidence="3" key="1">
    <citation type="submission" date="2023-06" db="EMBL/GenBank/DDBJ databases">
        <authorList>
            <person name="Kurt Z."/>
        </authorList>
    </citation>
    <scope>NUCLEOTIDE SEQUENCE</scope>
</reference>
<reference evidence="4 5" key="2">
    <citation type="submission" date="2024-07" db="EMBL/GenBank/DDBJ databases">
        <authorList>
            <person name="Akdeniz Z."/>
        </authorList>
    </citation>
    <scope>NUCLEOTIDE SEQUENCE [LARGE SCALE GENOMIC DNA]</scope>
</reference>
<organism evidence="3">
    <name type="scientific">Hexamita inflata</name>
    <dbReference type="NCBI Taxonomy" id="28002"/>
    <lineage>
        <taxon>Eukaryota</taxon>
        <taxon>Metamonada</taxon>
        <taxon>Diplomonadida</taxon>
        <taxon>Hexamitidae</taxon>
        <taxon>Hexamitinae</taxon>
        <taxon>Hexamita</taxon>
    </lineage>
</organism>